<dbReference type="AlphaFoldDB" id="A0A8T1DE26"/>
<name>A0A8T1DE26_9STRA</name>
<evidence type="ECO:0000313" key="2">
    <source>
        <dbReference type="EMBL" id="KAG2939877.1"/>
    </source>
</evidence>
<gene>
    <name evidence="2" type="ORF">PC117_g10760</name>
</gene>
<reference evidence="2" key="1">
    <citation type="submission" date="2018-10" db="EMBL/GenBank/DDBJ databases">
        <title>Effector identification in a new, highly contiguous assembly of the strawberry crown rot pathogen Phytophthora cactorum.</title>
        <authorList>
            <person name="Armitage A.D."/>
            <person name="Nellist C.F."/>
            <person name="Bates H."/>
            <person name="Vickerstaff R.J."/>
            <person name="Harrison R.J."/>
        </authorList>
    </citation>
    <scope>NUCLEOTIDE SEQUENCE</scope>
    <source>
        <strain evidence="2">4040</strain>
    </source>
</reference>
<organism evidence="2 3">
    <name type="scientific">Phytophthora cactorum</name>
    <dbReference type="NCBI Taxonomy" id="29920"/>
    <lineage>
        <taxon>Eukaryota</taxon>
        <taxon>Sar</taxon>
        <taxon>Stramenopiles</taxon>
        <taxon>Oomycota</taxon>
        <taxon>Peronosporomycetes</taxon>
        <taxon>Peronosporales</taxon>
        <taxon>Peronosporaceae</taxon>
        <taxon>Phytophthora</taxon>
    </lineage>
</organism>
<sequence>MDAPGVKDPSPGGASANGSRGARQLADNVADTAVTMCCHT</sequence>
<proteinExistence type="predicted"/>
<feature type="region of interest" description="Disordered" evidence="1">
    <location>
        <begin position="1"/>
        <end position="25"/>
    </location>
</feature>
<accession>A0A8T1DE26</accession>
<dbReference type="Proteomes" id="UP000736787">
    <property type="component" value="Unassembled WGS sequence"/>
</dbReference>
<feature type="compositionally biased region" description="Low complexity" evidence="1">
    <location>
        <begin position="9"/>
        <end position="23"/>
    </location>
</feature>
<evidence type="ECO:0000256" key="1">
    <source>
        <dbReference type="SAM" id="MobiDB-lite"/>
    </source>
</evidence>
<protein>
    <submittedName>
        <fullName evidence="2">Uncharacterized protein</fullName>
    </submittedName>
</protein>
<dbReference type="EMBL" id="RCMK01000266">
    <property type="protein sequence ID" value="KAG2939877.1"/>
    <property type="molecule type" value="Genomic_DNA"/>
</dbReference>
<evidence type="ECO:0000313" key="3">
    <source>
        <dbReference type="Proteomes" id="UP000736787"/>
    </source>
</evidence>
<comment type="caution">
    <text evidence="2">The sequence shown here is derived from an EMBL/GenBank/DDBJ whole genome shotgun (WGS) entry which is preliminary data.</text>
</comment>